<proteinExistence type="predicted"/>
<dbReference type="RefSeq" id="WP_379979113.1">
    <property type="nucleotide sequence ID" value="NZ_JBHSFV010000007.1"/>
</dbReference>
<evidence type="ECO:0000313" key="1">
    <source>
        <dbReference type="EMBL" id="MFC4634648.1"/>
    </source>
</evidence>
<protein>
    <submittedName>
        <fullName evidence="1">Uncharacterized protein</fullName>
    </submittedName>
</protein>
<gene>
    <name evidence="1" type="ORF">ACFO3O_12055</name>
</gene>
<name>A0ABV9HXS3_9FLAO</name>
<dbReference type="Pfam" id="PF21980">
    <property type="entry name" value="MksE"/>
    <property type="match status" value="1"/>
</dbReference>
<dbReference type="InterPro" id="IPR042038">
    <property type="entry name" value="MukE_N"/>
</dbReference>
<organism evidence="1 2">
    <name type="scientific">Dokdonia ponticola</name>
    <dbReference type="NCBI Taxonomy" id="2041041"/>
    <lineage>
        <taxon>Bacteria</taxon>
        <taxon>Pseudomonadati</taxon>
        <taxon>Bacteroidota</taxon>
        <taxon>Flavobacteriia</taxon>
        <taxon>Flavobacteriales</taxon>
        <taxon>Flavobacteriaceae</taxon>
        <taxon>Dokdonia</taxon>
    </lineage>
</organism>
<dbReference type="InterPro" id="IPR053841">
    <property type="entry name" value="MksE"/>
</dbReference>
<dbReference type="Gene3D" id="1.10.10.2250">
    <property type="match status" value="1"/>
</dbReference>
<keyword evidence="2" id="KW-1185">Reference proteome</keyword>
<accession>A0ABV9HXS3</accession>
<sequence>MENNDISEVEYLKFLKEEDAIQYFGRLDYLLKDGVHIQEDADQIPYYRFLKENKNSIREYYERFFGISLKEENKETDSYFFLDFNDSSRGSIPQPFRDILKNDYIIIGLIIYKILFLERNLELTSIQKLKQTIRNDYQEFKPGLRKLVAQSTTDKDNFDDDEAIDNAIDRALKQFRKLAWLDYKGDTFESRASFHRITTLYEDIIPKIDTIIKSYK</sequence>
<comment type="caution">
    <text evidence="1">The sequence shown here is derived from an EMBL/GenBank/DDBJ whole genome shotgun (WGS) entry which is preliminary data.</text>
</comment>
<evidence type="ECO:0000313" key="2">
    <source>
        <dbReference type="Proteomes" id="UP001596043"/>
    </source>
</evidence>
<reference evidence="2" key="1">
    <citation type="journal article" date="2019" name="Int. J. Syst. Evol. Microbiol.">
        <title>The Global Catalogue of Microorganisms (GCM) 10K type strain sequencing project: providing services to taxonomists for standard genome sequencing and annotation.</title>
        <authorList>
            <consortium name="The Broad Institute Genomics Platform"/>
            <consortium name="The Broad Institute Genome Sequencing Center for Infectious Disease"/>
            <person name="Wu L."/>
            <person name="Ma J."/>
        </authorList>
    </citation>
    <scope>NUCLEOTIDE SEQUENCE [LARGE SCALE GENOMIC DNA]</scope>
    <source>
        <strain evidence="2">YJ-61-S</strain>
    </source>
</reference>
<dbReference type="EMBL" id="JBHSFV010000007">
    <property type="protein sequence ID" value="MFC4634648.1"/>
    <property type="molecule type" value="Genomic_DNA"/>
</dbReference>
<dbReference type="Proteomes" id="UP001596043">
    <property type="component" value="Unassembled WGS sequence"/>
</dbReference>